<feature type="compositionally biased region" description="Low complexity" evidence="1">
    <location>
        <begin position="16"/>
        <end position="26"/>
    </location>
</feature>
<proteinExistence type="predicted"/>
<accession>A0A9N8HIM7</accession>
<dbReference type="EMBL" id="CAICTM010000630">
    <property type="protein sequence ID" value="CAB9514092.1"/>
    <property type="molecule type" value="Genomic_DNA"/>
</dbReference>
<evidence type="ECO:0000313" key="3">
    <source>
        <dbReference type="Proteomes" id="UP001153069"/>
    </source>
</evidence>
<feature type="region of interest" description="Disordered" evidence="1">
    <location>
        <begin position="206"/>
        <end position="254"/>
    </location>
</feature>
<name>A0A9N8HIM7_9STRA</name>
<gene>
    <name evidence="2" type="ORF">SEMRO_631_G178540.1</name>
</gene>
<dbReference type="AlphaFoldDB" id="A0A9N8HIM7"/>
<comment type="caution">
    <text evidence="2">The sequence shown here is derived from an EMBL/GenBank/DDBJ whole genome shotgun (WGS) entry which is preliminary data.</text>
</comment>
<sequence>MSSIQPVSPNDGSEASPADVPIDVPVDPSPPNSPSNSTVSNDGSVTNKIRHADPVQFQAETAWVAAKIQELGKLGYDLVRHGNVMVKCVNFHRKWNKYPALDEVSIGDLLGTKLIKYGQNGKRLMLNPDINAYPDAEDYINLPIFKLCLPHPNKHPELLKIVCETFDYDEEAYREVFDRHLATLNLTVDFDPIDAAGMDRTVQELLRSGPHSSPTSTRSESGGDATRSAGSEDSDSEEIDSPSPCKPAAKRSRTLDTSFLSQVASDFDDQSSVNSRDVVEEMLRTPKKTKFAASPNSSEDNVTSPDL</sequence>
<feature type="compositionally biased region" description="Polar residues" evidence="1">
    <location>
        <begin position="210"/>
        <end position="220"/>
    </location>
</feature>
<protein>
    <submittedName>
        <fullName evidence="2">Uncharacterized protein</fullName>
    </submittedName>
</protein>
<reference evidence="2" key="1">
    <citation type="submission" date="2020-06" db="EMBL/GenBank/DDBJ databases">
        <authorList>
            <consortium name="Plant Systems Biology data submission"/>
        </authorList>
    </citation>
    <scope>NUCLEOTIDE SEQUENCE</scope>
    <source>
        <strain evidence="2">D6</strain>
    </source>
</reference>
<dbReference type="Proteomes" id="UP001153069">
    <property type="component" value="Unassembled WGS sequence"/>
</dbReference>
<feature type="region of interest" description="Disordered" evidence="1">
    <location>
        <begin position="286"/>
        <end position="307"/>
    </location>
</feature>
<feature type="compositionally biased region" description="Polar residues" evidence="1">
    <location>
        <begin position="294"/>
        <end position="307"/>
    </location>
</feature>
<evidence type="ECO:0000313" key="2">
    <source>
        <dbReference type="EMBL" id="CAB9514092.1"/>
    </source>
</evidence>
<organism evidence="2 3">
    <name type="scientific">Seminavis robusta</name>
    <dbReference type="NCBI Taxonomy" id="568900"/>
    <lineage>
        <taxon>Eukaryota</taxon>
        <taxon>Sar</taxon>
        <taxon>Stramenopiles</taxon>
        <taxon>Ochrophyta</taxon>
        <taxon>Bacillariophyta</taxon>
        <taxon>Bacillariophyceae</taxon>
        <taxon>Bacillariophycidae</taxon>
        <taxon>Naviculales</taxon>
        <taxon>Naviculaceae</taxon>
        <taxon>Seminavis</taxon>
    </lineage>
</organism>
<feature type="region of interest" description="Disordered" evidence="1">
    <location>
        <begin position="1"/>
        <end position="46"/>
    </location>
</feature>
<keyword evidence="3" id="KW-1185">Reference proteome</keyword>
<feature type="compositionally biased region" description="Polar residues" evidence="1">
    <location>
        <begin position="1"/>
        <end position="13"/>
    </location>
</feature>
<evidence type="ECO:0000256" key="1">
    <source>
        <dbReference type="SAM" id="MobiDB-lite"/>
    </source>
</evidence>